<dbReference type="Gene3D" id="2.40.37.20">
    <property type="entry name" value="D-serine dehydratase-like domain"/>
    <property type="match status" value="1"/>
</dbReference>
<evidence type="ECO:0000256" key="2">
    <source>
        <dbReference type="ARBA" id="ARBA00023239"/>
    </source>
</evidence>
<evidence type="ECO:0000313" key="4">
    <source>
        <dbReference type="EMBL" id="QWK89951.1"/>
    </source>
</evidence>
<dbReference type="InterPro" id="IPR051466">
    <property type="entry name" value="D-amino_acid_metab_enzyme"/>
</dbReference>
<dbReference type="Gene3D" id="3.20.20.10">
    <property type="entry name" value="Alanine racemase"/>
    <property type="match status" value="1"/>
</dbReference>
<dbReference type="InterPro" id="IPR026956">
    <property type="entry name" value="D-ser_dehydrat-like_dom"/>
</dbReference>
<keyword evidence="5" id="KW-1185">Reference proteome</keyword>
<dbReference type="InterPro" id="IPR042208">
    <property type="entry name" value="D-ser_dehydrat-like_sf"/>
</dbReference>
<dbReference type="SMART" id="SM01119">
    <property type="entry name" value="D-ser_dehydrat"/>
    <property type="match status" value="1"/>
</dbReference>
<dbReference type="PANTHER" id="PTHR28004:SF2">
    <property type="entry name" value="D-SERINE DEHYDRATASE"/>
    <property type="match status" value="1"/>
</dbReference>
<dbReference type="GO" id="GO:0036088">
    <property type="term" value="P:D-serine catabolic process"/>
    <property type="evidence" value="ECO:0007669"/>
    <property type="project" value="TreeGrafter"/>
</dbReference>
<protein>
    <submittedName>
        <fullName evidence="4">DSD1 family PLP-dependent enzyme</fullName>
    </submittedName>
</protein>
<evidence type="ECO:0000256" key="1">
    <source>
        <dbReference type="ARBA" id="ARBA00005323"/>
    </source>
</evidence>
<accession>A0A975P7Q7</accession>
<proteinExistence type="inferred from homology"/>
<name>A0A975P7Q7_9RHOB</name>
<dbReference type="InterPro" id="IPR001608">
    <property type="entry name" value="Ala_racemase_N"/>
</dbReference>
<dbReference type="GO" id="GO:0008721">
    <property type="term" value="F:D-serine ammonia-lyase activity"/>
    <property type="evidence" value="ECO:0007669"/>
    <property type="project" value="TreeGrafter"/>
</dbReference>
<dbReference type="RefSeq" id="WP_215506832.1">
    <property type="nucleotide sequence ID" value="NZ_CP076361.1"/>
</dbReference>
<dbReference type="SUPFAM" id="SSF51419">
    <property type="entry name" value="PLP-binding barrel"/>
    <property type="match status" value="1"/>
</dbReference>
<dbReference type="InterPro" id="IPR029066">
    <property type="entry name" value="PLP-binding_barrel"/>
</dbReference>
<dbReference type="EMBL" id="CP076361">
    <property type="protein sequence ID" value="QWK89951.1"/>
    <property type="molecule type" value="Genomic_DNA"/>
</dbReference>
<dbReference type="Proteomes" id="UP000679352">
    <property type="component" value="Chromosome"/>
</dbReference>
<dbReference type="PANTHER" id="PTHR28004">
    <property type="entry name" value="ZGC:162816-RELATED"/>
    <property type="match status" value="1"/>
</dbReference>
<evidence type="ECO:0000313" key="5">
    <source>
        <dbReference type="Proteomes" id="UP000679352"/>
    </source>
</evidence>
<reference evidence="4" key="1">
    <citation type="submission" date="2021-06" db="EMBL/GenBank/DDBJ databases">
        <title>Direct submission.</title>
        <authorList>
            <person name="Lee C.-S."/>
            <person name="Jin L."/>
        </authorList>
    </citation>
    <scope>NUCLEOTIDE SEQUENCE</scope>
    <source>
        <strain evidence="4">Con5</strain>
    </source>
</reference>
<gene>
    <name evidence="4" type="ORF">KM031_14105</name>
</gene>
<dbReference type="CDD" id="cd06819">
    <property type="entry name" value="PLPDE_III_LS_D-TA"/>
    <property type="match status" value="1"/>
</dbReference>
<comment type="similarity">
    <text evidence="1">Belongs to the DSD1 family.</text>
</comment>
<dbReference type="AlphaFoldDB" id="A0A975P7Q7"/>
<organism evidence="4 5">
    <name type="scientific">Gemmobacter fulvus</name>
    <dbReference type="NCBI Taxonomy" id="2840474"/>
    <lineage>
        <taxon>Bacteria</taxon>
        <taxon>Pseudomonadati</taxon>
        <taxon>Pseudomonadota</taxon>
        <taxon>Alphaproteobacteria</taxon>
        <taxon>Rhodobacterales</taxon>
        <taxon>Paracoccaceae</taxon>
        <taxon>Gemmobacter</taxon>
    </lineage>
</organism>
<dbReference type="KEGG" id="gfu:KM031_14105"/>
<feature type="domain" description="D-serine dehydratase-like" evidence="3">
    <location>
        <begin position="284"/>
        <end position="367"/>
    </location>
</feature>
<dbReference type="Pfam" id="PF14031">
    <property type="entry name" value="D-ser_dehydrat"/>
    <property type="match status" value="1"/>
</dbReference>
<sequence>MQPPYPSPDLTGYEPGYDIPALLGWPVQQVHTPALLIDLDALERNLATMRAACADMGVSLRAHGKMHRSADLARLQMAVGGAVGLCCQKVSEAEAFVRAGLRDVLISNELRDPAKLDRLARLPLLGARVAVCVDDAAAIAPLAEACARHGTQIDVLIEIDCGAGRCGIAPDAVVPLAQIIVSAGLNLTGVQAYHGKMQHIRDFAARQAEAARAESLTRHAVGLLRDAGFAIATVTGGGSGSFGFEGTSGLWTELQCGSYAVMDADYAAVRDAEGQPLSARFPPALQVLTQVMSLPRPGHAVCDAGLKSLSGESGLPLAEGLTCLGLSDEHSEFADPDHRLKVGDRMRLIPGHCAPTINLHDWLVGLRGDRVECLWPVTARGRSF</sequence>
<keyword evidence="2" id="KW-0456">Lyase</keyword>
<dbReference type="Pfam" id="PF01168">
    <property type="entry name" value="Ala_racemase_N"/>
    <property type="match status" value="1"/>
</dbReference>
<evidence type="ECO:0000259" key="3">
    <source>
        <dbReference type="SMART" id="SM01119"/>
    </source>
</evidence>